<protein>
    <submittedName>
        <fullName evidence="2">Uncharacterized protein</fullName>
    </submittedName>
</protein>
<dbReference type="PANTHER" id="PTHR13420">
    <property type="entry name" value="UPF0235 PROTEIN C15ORF40"/>
    <property type="match status" value="1"/>
</dbReference>
<evidence type="ECO:0000313" key="2">
    <source>
        <dbReference type="EMBL" id="CAK0885389.1"/>
    </source>
</evidence>
<reference evidence="2" key="1">
    <citation type="submission" date="2023-10" db="EMBL/GenBank/DDBJ databases">
        <authorList>
            <person name="Chen Y."/>
            <person name="Shah S."/>
            <person name="Dougan E. K."/>
            <person name="Thang M."/>
            <person name="Chan C."/>
        </authorList>
    </citation>
    <scope>NUCLEOTIDE SEQUENCE [LARGE SCALE GENOMIC DNA]</scope>
</reference>
<accession>A0ABN9WG29</accession>
<dbReference type="EMBL" id="CAUYUJ010018663">
    <property type="protein sequence ID" value="CAK0885389.1"/>
    <property type="molecule type" value="Genomic_DNA"/>
</dbReference>
<evidence type="ECO:0000256" key="1">
    <source>
        <dbReference type="ARBA" id="ARBA00010364"/>
    </source>
</evidence>
<dbReference type="HAMAP" id="MF_00634">
    <property type="entry name" value="UPF0235"/>
    <property type="match status" value="1"/>
</dbReference>
<sequence>MNDPKGYTKVLERLAKEEGLTLELFYRVEEARYRDVHCVIDAPDRTASARFLKQFRAQNVDVDRCGKPCRERKSEVVHELPLGPAAVEQRPALARTEYASPGELARHLAAAGHGPPVAARGPARAATGERLWAAAVAGGTRLHVCVCPGRRASELTNREELREDPRAPALRADLCAPPREGEANAELVRLLSSELRVPTAQVSLLSGGRSRDKLLKIAGVTPDEVEAILLAAQD</sequence>
<comment type="similarity">
    <text evidence="1">Belongs to the UPF0235 family.</text>
</comment>
<dbReference type="Gene3D" id="3.30.1200.10">
    <property type="entry name" value="YggU-like"/>
    <property type="match status" value="1"/>
</dbReference>
<gene>
    <name evidence="2" type="ORF">PCOR1329_LOCUS67017</name>
</gene>
<dbReference type="NCBIfam" id="TIGR00251">
    <property type="entry name" value="DUF167 family protein"/>
    <property type="match status" value="1"/>
</dbReference>
<dbReference type="SUPFAM" id="SSF69786">
    <property type="entry name" value="YggU-like"/>
    <property type="match status" value="1"/>
</dbReference>
<dbReference type="PANTHER" id="PTHR13420:SF7">
    <property type="entry name" value="UPF0235 PROTEIN C15ORF40"/>
    <property type="match status" value="1"/>
</dbReference>
<comment type="caution">
    <text evidence="2">The sequence shown here is derived from an EMBL/GenBank/DDBJ whole genome shotgun (WGS) entry which is preliminary data.</text>
</comment>
<dbReference type="InterPro" id="IPR036591">
    <property type="entry name" value="YggU-like_sf"/>
</dbReference>
<keyword evidence="3" id="KW-1185">Reference proteome</keyword>
<proteinExistence type="inferred from homology"/>
<dbReference type="SMART" id="SM01152">
    <property type="entry name" value="DUF167"/>
    <property type="match status" value="1"/>
</dbReference>
<name>A0ABN9WG29_9DINO</name>
<organism evidence="2 3">
    <name type="scientific">Prorocentrum cordatum</name>
    <dbReference type="NCBI Taxonomy" id="2364126"/>
    <lineage>
        <taxon>Eukaryota</taxon>
        <taxon>Sar</taxon>
        <taxon>Alveolata</taxon>
        <taxon>Dinophyceae</taxon>
        <taxon>Prorocentrales</taxon>
        <taxon>Prorocentraceae</taxon>
        <taxon>Prorocentrum</taxon>
    </lineage>
</organism>
<evidence type="ECO:0000313" key="3">
    <source>
        <dbReference type="Proteomes" id="UP001189429"/>
    </source>
</evidence>
<dbReference type="Proteomes" id="UP001189429">
    <property type="component" value="Unassembled WGS sequence"/>
</dbReference>
<dbReference type="InterPro" id="IPR003746">
    <property type="entry name" value="DUF167"/>
</dbReference>
<dbReference type="Pfam" id="PF02594">
    <property type="entry name" value="DUF167"/>
    <property type="match status" value="1"/>
</dbReference>